<dbReference type="GO" id="GO:0006400">
    <property type="term" value="P:tRNA modification"/>
    <property type="evidence" value="ECO:0007669"/>
    <property type="project" value="UniProtKB-UniRule"/>
</dbReference>
<comment type="function">
    <text evidence="8">Ligates lysine onto the cytidine present at position 34 of the AUA codon-specific tRNA(Ile) that contains the anticodon CAU, in an ATP-dependent manner. Cytidine is converted to lysidine, thus changing the amino acid specificity of the tRNA from methionine to isoleucine.</text>
</comment>
<evidence type="ECO:0000259" key="9">
    <source>
        <dbReference type="SMART" id="SM00977"/>
    </source>
</evidence>
<dbReference type="HAMAP" id="MF_01161">
    <property type="entry name" value="tRNA_Ile_lys_synt"/>
    <property type="match status" value="1"/>
</dbReference>
<dbReference type="Pfam" id="PF01171">
    <property type="entry name" value="ATP_bind_3"/>
    <property type="match status" value="1"/>
</dbReference>
<accession>A0A4R7D070</accession>
<feature type="binding site" evidence="8">
    <location>
        <begin position="26"/>
        <end position="31"/>
    </location>
    <ligand>
        <name>ATP</name>
        <dbReference type="ChEBI" id="CHEBI:30616"/>
    </ligand>
</feature>
<dbReference type="PANTHER" id="PTHR43033">
    <property type="entry name" value="TRNA(ILE)-LYSIDINE SYNTHASE-RELATED"/>
    <property type="match status" value="1"/>
</dbReference>
<gene>
    <name evidence="8" type="primary">tilS</name>
    <name evidence="10" type="ORF">DFQ03_2907</name>
</gene>
<evidence type="ECO:0000256" key="5">
    <source>
        <dbReference type="ARBA" id="ARBA00022741"/>
    </source>
</evidence>
<dbReference type="Gene3D" id="3.40.50.620">
    <property type="entry name" value="HUPs"/>
    <property type="match status" value="1"/>
</dbReference>
<sequence length="436" mass="50624">MFKAFTKHIKDSFPELLDTHFIIACSGGLDSTVLVELCQQAKLNFSIAHCNFRLRGAASDGDESFVREYAEKIKKEVFVTHFATLDYVNQHKVSVQMAARELRYAWFEQLLKENKSFYLLTAHHANDNLETFIINLSRGTGIDGLTGIPEKINYIRRPLLPFTRQELESFAQTENMNWREDASNADTKYLRNKIRLEIIPKLNELHPTFSENFRNTLDYLQQTEAIASAYLKKLKEELFVAKGDRFEIEISKLKELRPLSTYLHGLFSAFGFKEMDNLEALLDGLTGKQLASSTHVMVKNRDVLILSTKEKSKLDAQEYVITEEEVPLNLPLNLKFTVVYERFDNTDNVIFVQKNALKYPLTVRKWKTGDYFYPIGLNRKKKLSKFFKDEKVDVLSKEETWLLCSEGQIVWVIGMRADHRFRVTDTVQEILKIECK</sequence>
<dbReference type="SUPFAM" id="SSF52402">
    <property type="entry name" value="Adenine nucleotide alpha hydrolases-like"/>
    <property type="match status" value="1"/>
</dbReference>
<evidence type="ECO:0000256" key="8">
    <source>
        <dbReference type="HAMAP-Rule" id="MF_01161"/>
    </source>
</evidence>
<evidence type="ECO:0000256" key="2">
    <source>
        <dbReference type="ARBA" id="ARBA00022490"/>
    </source>
</evidence>
<dbReference type="InterPro" id="IPR014729">
    <property type="entry name" value="Rossmann-like_a/b/a_fold"/>
</dbReference>
<dbReference type="GO" id="GO:0005524">
    <property type="term" value="F:ATP binding"/>
    <property type="evidence" value="ECO:0007669"/>
    <property type="project" value="UniProtKB-UniRule"/>
</dbReference>
<dbReference type="InterPro" id="IPR012796">
    <property type="entry name" value="Lysidine-tRNA-synth_C"/>
</dbReference>
<keyword evidence="11" id="KW-1185">Reference proteome</keyword>
<keyword evidence="6 8" id="KW-0067">ATP-binding</keyword>
<comment type="subcellular location">
    <subcellularLocation>
        <location evidence="1 8">Cytoplasm</location>
    </subcellularLocation>
</comment>
<evidence type="ECO:0000313" key="11">
    <source>
        <dbReference type="Proteomes" id="UP000295274"/>
    </source>
</evidence>
<evidence type="ECO:0000256" key="6">
    <source>
        <dbReference type="ARBA" id="ARBA00022840"/>
    </source>
</evidence>
<dbReference type="OrthoDB" id="9807403at2"/>
<dbReference type="Proteomes" id="UP000295274">
    <property type="component" value="Unassembled WGS sequence"/>
</dbReference>
<dbReference type="SUPFAM" id="SSF56037">
    <property type="entry name" value="PheT/TilS domain"/>
    <property type="match status" value="1"/>
</dbReference>
<dbReference type="NCBIfam" id="TIGR02432">
    <property type="entry name" value="lysidine_TilS_N"/>
    <property type="match status" value="1"/>
</dbReference>
<dbReference type="InterPro" id="IPR012094">
    <property type="entry name" value="tRNA_Ile_lys_synt"/>
</dbReference>
<dbReference type="SMART" id="SM00977">
    <property type="entry name" value="TilS_C"/>
    <property type="match status" value="1"/>
</dbReference>
<dbReference type="GO" id="GO:0005737">
    <property type="term" value="C:cytoplasm"/>
    <property type="evidence" value="ECO:0007669"/>
    <property type="project" value="UniProtKB-SubCell"/>
</dbReference>
<feature type="domain" description="Lysidine-tRNA(Ile) synthetase C-terminal" evidence="9">
    <location>
        <begin position="361"/>
        <end position="433"/>
    </location>
</feature>
<keyword evidence="3 8" id="KW-0436">Ligase</keyword>
<dbReference type="InterPro" id="IPR011063">
    <property type="entry name" value="TilS/TtcA_N"/>
</dbReference>
<dbReference type="EMBL" id="SNZW01000016">
    <property type="protein sequence ID" value="TDS13612.1"/>
    <property type="molecule type" value="Genomic_DNA"/>
</dbReference>
<dbReference type="AlphaFoldDB" id="A0A4R7D070"/>
<dbReference type="EC" id="6.3.4.19" evidence="8"/>
<evidence type="ECO:0000256" key="3">
    <source>
        <dbReference type="ARBA" id="ARBA00022598"/>
    </source>
</evidence>
<evidence type="ECO:0000256" key="1">
    <source>
        <dbReference type="ARBA" id="ARBA00004496"/>
    </source>
</evidence>
<dbReference type="CDD" id="cd01992">
    <property type="entry name" value="TilS_N"/>
    <property type="match status" value="1"/>
</dbReference>
<dbReference type="RefSeq" id="WP_133673818.1">
    <property type="nucleotide sequence ID" value="NZ_SNZW01000016.1"/>
</dbReference>
<reference evidence="10 11" key="1">
    <citation type="submission" date="2019-03" db="EMBL/GenBank/DDBJ databases">
        <title>Genomic Encyclopedia of Type Strains, Phase III (KMG-III): the genomes of soil and plant-associated and newly described type strains.</title>
        <authorList>
            <person name="Whitman W."/>
        </authorList>
    </citation>
    <scope>NUCLEOTIDE SEQUENCE [LARGE SCALE GENOMIC DNA]</scope>
    <source>
        <strain evidence="10 11">CECT 8455</strain>
    </source>
</reference>
<dbReference type="InterPro" id="IPR012795">
    <property type="entry name" value="tRNA_Ile_lys_synt_N"/>
</dbReference>
<organism evidence="10 11">
    <name type="scientific">Maribacter caenipelagi</name>
    <dbReference type="NCBI Taxonomy" id="1447781"/>
    <lineage>
        <taxon>Bacteria</taxon>
        <taxon>Pseudomonadati</taxon>
        <taxon>Bacteroidota</taxon>
        <taxon>Flavobacteriia</taxon>
        <taxon>Flavobacteriales</taxon>
        <taxon>Flavobacteriaceae</taxon>
        <taxon>Maribacter</taxon>
    </lineage>
</organism>
<evidence type="ECO:0000256" key="4">
    <source>
        <dbReference type="ARBA" id="ARBA00022694"/>
    </source>
</evidence>
<keyword evidence="2 8" id="KW-0963">Cytoplasm</keyword>
<comment type="similarity">
    <text evidence="8">Belongs to the tRNA(Ile)-lysidine synthase family.</text>
</comment>
<protein>
    <recommendedName>
        <fullName evidence="8">tRNA(Ile)-lysidine synthase</fullName>
        <ecNumber evidence="8">6.3.4.19</ecNumber>
    </recommendedName>
    <alternativeName>
        <fullName evidence="8">tRNA(Ile)-2-lysyl-cytidine synthase</fullName>
    </alternativeName>
    <alternativeName>
        <fullName evidence="8">tRNA(Ile)-lysidine synthetase</fullName>
    </alternativeName>
</protein>
<proteinExistence type="inferred from homology"/>
<dbReference type="Pfam" id="PF11734">
    <property type="entry name" value="TilS_C"/>
    <property type="match status" value="1"/>
</dbReference>
<evidence type="ECO:0000313" key="10">
    <source>
        <dbReference type="EMBL" id="TDS13612.1"/>
    </source>
</evidence>
<name>A0A4R7D070_9FLAO</name>
<keyword evidence="5 8" id="KW-0547">Nucleotide-binding</keyword>
<dbReference type="NCBIfam" id="TIGR02433">
    <property type="entry name" value="lysidine_TilS_C"/>
    <property type="match status" value="1"/>
</dbReference>
<comment type="catalytic activity">
    <reaction evidence="7 8">
        <text>cytidine(34) in tRNA(Ile2) + L-lysine + ATP = lysidine(34) in tRNA(Ile2) + AMP + diphosphate + H(+)</text>
        <dbReference type="Rhea" id="RHEA:43744"/>
        <dbReference type="Rhea" id="RHEA-COMP:10625"/>
        <dbReference type="Rhea" id="RHEA-COMP:10670"/>
        <dbReference type="ChEBI" id="CHEBI:15378"/>
        <dbReference type="ChEBI" id="CHEBI:30616"/>
        <dbReference type="ChEBI" id="CHEBI:32551"/>
        <dbReference type="ChEBI" id="CHEBI:33019"/>
        <dbReference type="ChEBI" id="CHEBI:82748"/>
        <dbReference type="ChEBI" id="CHEBI:83665"/>
        <dbReference type="ChEBI" id="CHEBI:456215"/>
        <dbReference type="EC" id="6.3.4.19"/>
    </reaction>
</comment>
<dbReference type="GO" id="GO:0032267">
    <property type="term" value="F:tRNA(Ile)-lysidine synthase activity"/>
    <property type="evidence" value="ECO:0007669"/>
    <property type="project" value="UniProtKB-EC"/>
</dbReference>
<evidence type="ECO:0000256" key="7">
    <source>
        <dbReference type="ARBA" id="ARBA00048539"/>
    </source>
</evidence>
<comment type="caution">
    <text evidence="10">The sequence shown here is derived from an EMBL/GenBank/DDBJ whole genome shotgun (WGS) entry which is preliminary data.</text>
</comment>
<comment type="domain">
    <text evidence="8">The N-terminal region contains the highly conserved SGGXDS motif, predicted to be a P-loop motif involved in ATP binding.</text>
</comment>
<dbReference type="PANTHER" id="PTHR43033:SF1">
    <property type="entry name" value="TRNA(ILE)-LYSIDINE SYNTHASE-RELATED"/>
    <property type="match status" value="1"/>
</dbReference>
<keyword evidence="4 8" id="KW-0819">tRNA processing</keyword>